<feature type="compositionally biased region" description="Polar residues" evidence="1">
    <location>
        <begin position="51"/>
        <end position="62"/>
    </location>
</feature>
<name>A0A4Z2J6W1_9TELE</name>
<reference evidence="2 3" key="1">
    <citation type="submission" date="2019-03" db="EMBL/GenBank/DDBJ databases">
        <title>First draft genome of Liparis tanakae, snailfish: a comprehensive survey of snailfish specific genes.</title>
        <authorList>
            <person name="Kim W."/>
            <person name="Song I."/>
            <person name="Jeong J.-H."/>
            <person name="Kim D."/>
            <person name="Kim S."/>
            <person name="Ryu S."/>
            <person name="Song J.Y."/>
            <person name="Lee S.K."/>
        </authorList>
    </citation>
    <scope>NUCLEOTIDE SEQUENCE [LARGE SCALE GENOMIC DNA]</scope>
    <source>
        <tissue evidence="2">Muscle</tissue>
    </source>
</reference>
<gene>
    <name evidence="2" type="ORF">EYF80_003724</name>
</gene>
<dbReference type="AlphaFoldDB" id="A0A4Z2J6W1"/>
<dbReference type="EMBL" id="SRLO01000018">
    <property type="protein sequence ID" value="TNN85880.1"/>
    <property type="molecule type" value="Genomic_DNA"/>
</dbReference>
<evidence type="ECO:0000313" key="3">
    <source>
        <dbReference type="Proteomes" id="UP000314294"/>
    </source>
</evidence>
<evidence type="ECO:0000313" key="2">
    <source>
        <dbReference type="EMBL" id="TNN85880.1"/>
    </source>
</evidence>
<organism evidence="2 3">
    <name type="scientific">Liparis tanakae</name>
    <name type="common">Tanaka's snailfish</name>
    <dbReference type="NCBI Taxonomy" id="230148"/>
    <lineage>
        <taxon>Eukaryota</taxon>
        <taxon>Metazoa</taxon>
        <taxon>Chordata</taxon>
        <taxon>Craniata</taxon>
        <taxon>Vertebrata</taxon>
        <taxon>Euteleostomi</taxon>
        <taxon>Actinopterygii</taxon>
        <taxon>Neopterygii</taxon>
        <taxon>Teleostei</taxon>
        <taxon>Neoteleostei</taxon>
        <taxon>Acanthomorphata</taxon>
        <taxon>Eupercaria</taxon>
        <taxon>Perciformes</taxon>
        <taxon>Cottioidei</taxon>
        <taxon>Cottales</taxon>
        <taxon>Liparidae</taxon>
        <taxon>Liparis</taxon>
    </lineage>
</organism>
<sequence length="114" mass="11998">MSATCSLSERSPRTQRRASSSQGHSRSRLFLAPRNTTVKHLLSGTEPDSRLSASDWQPSRTHSTSATATGGGEGEKKSSSPFLLGSLEPEAVDLPLPNMITTPAEVTAGCSAQT</sequence>
<protein>
    <submittedName>
        <fullName evidence="2">Uncharacterized protein</fullName>
    </submittedName>
</protein>
<accession>A0A4Z2J6W1</accession>
<feature type="region of interest" description="Disordered" evidence="1">
    <location>
        <begin position="1"/>
        <end position="84"/>
    </location>
</feature>
<comment type="caution">
    <text evidence="2">The sequence shown here is derived from an EMBL/GenBank/DDBJ whole genome shotgun (WGS) entry which is preliminary data.</text>
</comment>
<keyword evidence="3" id="KW-1185">Reference proteome</keyword>
<proteinExistence type="predicted"/>
<dbReference type="Proteomes" id="UP000314294">
    <property type="component" value="Unassembled WGS sequence"/>
</dbReference>
<evidence type="ECO:0000256" key="1">
    <source>
        <dbReference type="SAM" id="MobiDB-lite"/>
    </source>
</evidence>